<evidence type="ECO:0000313" key="4">
    <source>
        <dbReference type="EMBL" id="SPD14878.1"/>
    </source>
</evidence>
<keyword evidence="1 2" id="KW-0238">DNA-binding</keyword>
<reference evidence="4" key="1">
    <citation type="submission" date="2018-02" db="EMBL/GenBank/DDBJ databases">
        <authorList>
            <person name="Cohen D.B."/>
            <person name="Kent A.D."/>
        </authorList>
    </citation>
    <scope>NUCLEOTIDE SEQUENCE</scope>
</reference>
<evidence type="ECO:0000256" key="2">
    <source>
        <dbReference type="PROSITE-ProRule" id="PRU00252"/>
    </source>
</evidence>
<feature type="region of interest" description="Disordered" evidence="3">
    <location>
        <begin position="250"/>
        <end position="273"/>
    </location>
</feature>
<dbReference type="AlphaFoldDB" id="A0A2N9HS66"/>
<dbReference type="EMBL" id="OIVN01004001">
    <property type="protein sequence ID" value="SPD14878.1"/>
    <property type="molecule type" value="Genomic_DNA"/>
</dbReference>
<sequence length="273" mass="31515">MNPHRFGALIRNARRFYSSSSASHRPPKLFVGDDGEAGSSVYRHALKFQRPTTIKWKQQLVNSVSFIGSVKFPLKVIDTRKTGRFGVHTMLSVKSSPGSNRTFSILLLIWDEMARMSFEHLKPNDFIYVSGYLGSYTKAHDYEDGKFRTSYKVTVEELNYVAQGGRGPTSQKVEESQSGAGGVDFEEYENSIYLWQVFFTNPYEWLDYRKCKVNPRQPDFKHKETGEALWLRPSDPPWIKRQLQLLDTKMEEQGQGDLGSRSRSRVSKWVYDE</sequence>
<dbReference type="PANTHER" id="PTHR10302:SF18">
    <property type="entry name" value="PROTEIN OSB1, MITOCHONDRIAL"/>
    <property type="match status" value="1"/>
</dbReference>
<dbReference type="GO" id="GO:0006264">
    <property type="term" value="P:mitochondrial DNA replication"/>
    <property type="evidence" value="ECO:0007669"/>
    <property type="project" value="TreeGrafter"/>
</dbReference>
<protein>
    <submittedName>
        <fullName evidence="4">Uncharacterized protein</fullName>
    </submittedName>
</protein>
<organism evidence="4">
    <name type="scientific">Fagus sylvatica</name>
    <name type="common">Beechnut</name>
    <dbReference type="NCBI Taxonomy" id="28930"/>
    <lineage>
        <taxon>Eukaryota</taxon>
        <taxon>Viridiplantae</taxon>
        <taxon>Streptophyta</taxon>
        <taxon>Embryophyta</taxon>
        <taxon>Tracheophyta</taxon>
        <taxon>Spermatophyta</taxon>
        <taxon>Magnoliopsida</taxon>
        <taxon>eudicotyledons</taxon>
        <taxon>Gunneridae</taxon>
        <taxon>Pentapetalae</taxon>
        <taxon>rosids</taxon>
        <taxon>fabids</taxon>
        <taxon>Fagales</taxon>
        <taxon>Fagaceae</taxon>
        <taxon>Fagus</taxon>
    </lineage>
</organism>
<dbReference type="GO" id="GO:0003697">
    <property type="term" value="F:single-stranded DNA binding"/>
    <property type="evidence" value="ECO:0007669"/>
    <property type="project" value="InterPro"/>
</dbReference>
<dbReference type="SUPFAM" id="SSF50249">
    <property type="entry name" value="Nucleic acid-binding proteins"/>
    <property type="match status" value="1"/>
</dbReference>
<dbReference type="Gene3D" id="2.40.50.140">
    <property type="entry name" value="Nucleic acid-binding proteins"/>
    <property type="match status" value="1"/>
</dbReference>
<evidence type="ECO:0000256" key="1">
    <source>
        <dbReference type="ARBA" id="ARBA00023125"/>
    </source>
</evidence>
<dbReference type="InterPro" id="IPR011344">
    <property type="entry name" value="ssDNA-bd"/>
</dbReference>
<name>A0A2N9HS66_FAGSY</name>
<dbReference type="InterPro" id="IPR012340">
    <property type="entry name" value="NA-bd_OB-fold"/>
</dbReference>
<evidence type="ECO:0000256" key="3">
    <source>
        <dbReference type="SAM" id="MobiDB-lite"/>
    </source>
</evidence>
<dbReference type="InterPro" id="IPR000424">
    <property type="entry name" value="Primosome_PriB/ssb"/>
</dbReference>
<gene>
    <name evidence="4" type="ORF">FSB_LOCUS42760</name>
</gene>
<proteinExistence type="predicted"/>
<dbReference type="GO" id="GO:0042645">
    <property type="term" value="C:mitochondrial nucleoid"/>
    <property type="evidence" value="ECO:0007669"/>
    <property type="project" value="TreeGrafter"/>
</dbReference>
<accession>A0A2N9HS66</accession>
<dbReference type="PANTHER" id="PTHR10302">
    <property type="entry name" value="SINGLE-STRANDED DNA-BINDING PROTEIN"/>
    <property type="match status" value="1"/>
</dbReference>
<dbReference type="PROSITE" id="PS50935">
    <property type="entry name" value="SSB"/>
    <property type="match status" value="1"/>
</dbReference>